<comment type="caution">
    <text evidence="1">The sequence shown here is derived from an EMBL/GenBank/DDBJ whole genome shotgun (WGS) entry which is preliminary data.</text>
</comment>
<name>A0ABU6QCU9_9FABA</name>
<dbReference type="EMBL" id="JASCZI010000151">
    <property type="protein sequence ID" value="MED6109415.1"/>
    <property type="molecule type" value="Genomic_DNA"/>
</dbReference>
<dbReference type="Proteomes" id="UP001341840">
    <property type="component" value="Unassembled WGS sequence"/>
</dbReference>
<protein>
    <submittedName>
        <fullName evidence="1">Uncharacterized protein</fullName>
    </submittedName>
</protein>
<gene>
    <name evidence="1" type="ORF">PIB30_033391</name>
</gene>
<sequence>MVRHGNTFDEVHPSKFDLEFHLYVVRLWDAPARCNPNETQTIEMVVEDSKGHRIHLQNKEQAEDNSMPLVPGFLAQNHVLPNHTFDFIREIVGKEDPRDVVMNTGGETKWLVIVLQNTEIQRINSILSGNMVIDIAPHLESNLIELVIVVLQYFKSNFDLSKIHINADFKEVSEFKKRFLEAGSAMFGRISQVTSDNGWAGAD</sequence>
<reference evidence="1 2" key="1">
    <citation type="journal article" date="2023" name="Plants (Basel)">
        <title>Bridging the Gap: Combining Genomics and Transcriptomics Approaches to Understand Stylosanthes scabra, an Orphan Legume from the Brazilian Caatinga.</title>
        <authorList>
            <person name="Ferreira-Neto J.R.C."/>
            <person name="da Silva M.D."/>
            <person name="Binneck E."/>
            <person name="de Melo N.F."/>
            <person name="da Silva R.H."/>
            <person name="de Melo A.L.T.M."/>
            <person name="Pandolfi V."/>
            <person name="Bustamante F.O."/>
            <person name="Brasileiro-Vidal A.C."/>
            <person name="Benko-Iseppon A.M."/>
        </authorList>
    </citation>
    <scope>NUCLEOTIDE SEQUENCE [LARGE SCALE GENOMIC DNA]</scope>
    <source>
        <tissue evidence="1">Leaves</tissue>
    </source>
</reference>
<keyword evidence="2" id="KW-1185">Reference proteome</keyword>
<proteinExistence type="predicted"/>
<evidence type="ECO:0000313" key="1">
    <source>
        <dbReference type="EMBL" id="MED6109415.1"/>
    </source>
</evidence>
<accession>A0ABU6QCU9</accession>
<organism evidence="1 2">
    <name type="scientific">Stylosanthes scabra</name>
    <dbReference type="NCBI Taxonomy" id="79078"/>
    <lineage>
        <taxon>Eukaryota</taxon>
        <taxon>Viridiplantae</taxon>
        <taxon>Streptophyta</taxon>
        <taxon>Embryophyta</taxon>
        <taxon>Tracheophyta</taxon>
        <taxon>Spermatophyta</taxon>
        <taxon>Magnoliopsida</taxon>
        <taxon>eudicotyledons</taxon>
        <taxon>Gunneridae</taxon>
        <taxon>Pentapetalae</taxon>
        <taxon>rosids</taxon>
        <taxon>fabids</taxon>
        <taxon>Fabales</taxon>
        <taxon>Fabaceae</taxon>
        <taxon>Papilionoideae</taxon>
        <taxon>50 kb inversion clade</taxon>
        <taxon>dalbergioids sensu lato</taxon>
        <taxon>Dalbergieae</taxon>
        <taxon>Pterocarpus clade</taxon>
        <taxon>Stylosanthes</taxon>
    </lineage>
</organism>
<evidence type="ECO:0000313" key="2">
    <source>
        <dbReference type="Proteomes" id="UP001341840"/>
    </source>
</evidence>